<dbReference type="InterPro" id="IPR023828">
    <property type="entry name" value="Peptidase_S8_Ser-AS"/>
</dbReference>
<evidence type="ECO:0000256" key="7">
    <source>
        <dbReference type="RuleBase" id="RU003355"/>
    </source>
</evidence>
<evidence type="ECO:0000256" key="5">
    <source>
        <dbReference type="ARBA" id="ARBA00022825"/>
    </source>
</evidence>
<evidence type="ECO:0000256" key="4">
    <source>
        <dbReference type="ARBA" id="ARBA00022801"/>
    </source>
</evidence>
<dbReference type="PROSITE" id="PS00136">
    <property type="entry name" value="SUBTILASE_ASP"/>
    <property type="match status" value="1"/>
</dbReference>
<keyword evidence="12" id="KW-1185">Reference proteome</keyword>
<feature type="domain" description="Peptidase S8/S53" evidence="9">
    <location>
        <begin position="155"/>
        <end position="383"/>
    </location>
</feature>
<dbReference type="PROSITE" id="PS51892">
    <property type="entry name" value="SUBTILASE"/>
    <property type="match status" value="1"/>
</dbReference>
<dbReference type="SUPFAM" id="SSF54897">
    <property type="entry name" value="Protease propeptides/inhibitors"/>
    <property type="match status" value="1"/>
</dbReference>
<feature type="active site" description="Charge relay system" evidence="6">
    <location>
        <position position="350"/>
    </location>
</feature>
<keyword evidence="2 6" id="KW-0645">Protease</keyword>
<reference evidence="11" key="1">
    <citation type="journal article" date="2020" name="Stud. Mycol.">
        <title>101 Dothideomycetes genomes: a test case for predicting lifestyles and emergence of pathogens.</title>
        <authorList>
            <person name="Haridas S."/>
            <person name="Albert R."/>
            <person name="Binder M."/>
            <person name="Bloem J."/>
            <person name="Labutti K."/>
            <person name="Salamov A."/>
            <person name="Andreopoulos B."/>
            <person name="Baker S."/>
            <person name="Barry K."/>
            <person name="Bills G."/>
            <person name="Bluhm B."/>
            <person name="Cannon C."/>
            <person name="Castanera R."/>
            <person name="Culley D."/>
            <person name="Daum C."/>
            <person name="Ezra D."/>
            <person name="Gonzalez J."/>
            <person name="Henrissat B."/>
            <person name="Kuo A."/>
            <person name="Liang C."/>
            <person name="Lipzen A."/>
            <person name="Lutzoni F."/>
            <person name="Magnuson J."/>
            <person name="Mondo S."/>
            <person name="Nolan M."/>
            <person name="Ohm R."/>
            <person name="Pangilinan J."/>
            <person name="Park H.-J."/>
            <person name="Ramirez L."/>
            <person name="Alfaro M."/>
            <person name="Sun H."/>
            <person name="Tritt A."/>
            <person name="Yoshinaga Y."/>
            <person name="Zwiers L.-H."/>
            <person name="Turgeon B."/>
            <person name="Goodwin S."/>
            <person name="Spatafora J."/>
            <person name="Crous P."/>
            <person name="Grigoriev I."/>
        </authorList>
    </citation>
    <scope>NUCLEOTIDE SEQUENCE</scope>
    <source>
        <strain evidence="11">CBS 260.36</strain>
    </source>
</reference>
<feature type="signal peptide" evidence="8">
    <location>
        <begin position="1"/>
        <end position="22"/>
    </location>
</feature>
<dbReference type="InterPro" id="IPR023827">
    <property type="entry name" value="Peptidase_S8_Asp-AS"/>
</dbReference>
<gene>
    <name evidence="11" type="ORF">K461DRAFT_302524</name>
</gene>
<dbReference type="Pfam" id="PF05922">
    <property type="entry name" value="Inhibitor_I9"/>
    <property type="match status" value="1"/>
</dbReference>
<dbReference type="OrthoDB" id="206201at2759"/>
<dbReference type="EMBL" id="ML996094">
    <property type="protein sequence ID" value="KAF2148092.1"/>
    <property type="molecule type" value="Genomic_DNA"/>
</dbReference>
<dbReference type="InterPro" id="IPR010259">
    <property type="entry name" value="S8pro/Inhibitor_I9"/>
</dbReference>
<sequence>MYVHRLITVLLTATSFSILVAAISLPNVTEDPPSVDEEYIITLKQDTNLEEHLSSAHEFYTSTNDGDKQGSKGIDYKWSMSGFHAYAGKFNRDMLDKLKKRQDIAAIEKDADWTIGDGEVVQRDAPWHLPQISHRSLGRASEGYVFNKLAISPRIYVIDSGINVHHREFSNRAIQGYNAAKRFNTAPQDQVGHGTFVSAVIGGNKYGVLKSCTLVGVKINTKGWASKTTVILDGLLWAMRDMVATKSVQHGVINMSLGPTTIGLESFAFNRLTEVAVANGISIVVSAGNRNANTFWTKRAIVVGATNKDRRRAVFSSFGKAVSIFAPGQMIESAWIGPNGNEIKRLSGTSFSAPQVSGVLAYLKVLHGLKRSREAKAMLFKLATLNVVGDAKGSQNRFLYNGSGR</sequence>
<dbReference type="InterPro" id="IPR034193">
    <property type="entry name" value="PCSK9_ProteinaseK-like"/>
</dbReference>
<dbReference type="PROSITE" id="PS00138">
    <property type="entry name" value="SUBTILASE_SER"/>
    <property type="match status" value="1"/>
</dbReference>
<evidence type="ECO:0000256" key="6">
    <source>
        <dbReference type="PROSITE-ProRule" id="PRU01240"/>
    </source>
</evidence>
<dbReference type="InterPro" id="IPR000209">
    <property type="entry name" value="Peptidase_S8/S53_dom"/>
</dbReference>
<organism evidence="11 12">
    <name type="scientific">Myriangium duriaei CBS 260.36</name>
    <dbReference type="NCBI Taxonomy" id="1168546"/>
    <lineage>
        <taxon>Eukaryota</taxon>
        <taxon>Fungi</taxon>
        <taxon>Dikarya</taxon>
        <taxon>Ascomycota</taxon>
        <taxon>Pezizomycotina</taxon>
        <taxon>Dothideomycetes</taxon>
        <taxon>Dothideomycetidae</taxon>
        <taxon>Myriangiales</taxon>
        <taxon>Myriangiaceae</taxon>
        <taxon>Myriangium</taxon>
    </lineage>
</organism>
<evidence type="ECO:0000259" key="9">
    <source>
        <dbReference type="Pfam" id="PF00082"/>
    </source>
</evidence>
<dbReference type="InterPro" id="IPR037045">
    <property type="entry name" value="S8pro/Inhibitor_I9_sf"/>
</dbReference>
<keyword evidence="3 8" id="KW-0732">Signal</keyword>
<proteinExistence type="inferred from homology"/>
<comment type="similarity">
    <text evidence="1 6 7">Belongs to the peptidase S8 family.</text>
</comment>
<feature type="active site" description="Charge relay system" evidence="6">
    <location>
        <position position="193"/>
    </location>
</feature>
<feature type="active site" description="Charge relay system" evidence="6">
    <location>
        <position position="159"/>
    </location>
</feature>
<dbReference type="GO" id="GO:0006508">
    <property type="term" value="P:proteolysis"/>
    <property type="evidence" value="ECO:0007669"/>
    <property type="project" value="UniProtKB-KW"/>
</dbReference>
<dbReference type="Gene3D" id="3.40.50.200">
    <property type="entry name" value="Peptidase S8/S53 domain"/>
    <property type="match status" value="1"/>
</dbReference>
<dbReference type="GO" id="GO:0004252">
    <property type="term" value="F:serine-type endopeptidase activity"/>
    <property type="evidence" value="ECO:0007669"/>
    <property type="project" value="UniProtKB-UniRule"/>
</dbReference>
<dbReference type="Pfam" id="PF00082">
    <property type="entry name" value="Peptidase_S8"/>
    <property type="match status" value="1"/>
</dbReference>
<dbReference type="PANTHER" id="PTHR43806">
    <property type="entry name" value="PEPTIDASE S8"/>
    <property type="match status" value="1"/>
</dbReference>
<name>A0A9P4MCQ9_9PEZI</name>
<dbReference type="PRINTS" id="PR00723">
    <property type="entry name" value="SUBTILISIN"/>
</dbReference>
<feature type="domain" description="Inhibitor I9" evidence="10">
    <location>
        <begin position="39"/>
        <end position="114"/>
    </location>
</feature>
<evidence type="ECO:0000313" key="12">
    <source>
        <dbReference type="Proteomes" id="UP000799439"/>
    </source>
</evidence>
<dbReference type="Proteomes" id="UP000799439">
    <property type="component" value="Unassembled WGS sequence"/>
</dbReference>
<evidence type="ECO:0000259" key="10">
    <source>
        <dbReference type="Pfam" id="PF05922"/>
    </source>
</evidence>
<dbReference type="InterPro" id="IPR015500">
    <property type="entry name" value="Peptidase_S8_subtilisin-rel"/>
</dbReference>
<dbReference type="PANTHER" id="PTHR43806:SF11">
    <property type="entry name" value="CEREVISIN-RELATED"/>
    <property type="match status" value="1"/>
</dbReference>
<keyword evidence="5 6" id="KW-0720">Serine protease</keyword>
<dbReference type="AlphaFoldDB" id="A0A9P4MCQ9"/>
<protein>
    <submittedName>
        <fullName evidence="11">Subtilisin-like proteinase Mp1</fullName>
    </submittedName>
</protein>
<dbReference type="InterPro" id="IPR036852">
    <property type="entry name" value="Peptidase_S8/S53_dom_sf"/>
</dbReference>
<evidence type="ECO:0000256" key="3">
    <source>
        <dbReference type="ARBA" id="ARBA00022729"/>
    </source>
</evidence>
<evidence type="ECO:0000313" key="11">
    <source>
        <dbReference type="EMBL" id="KAF2148092.1"/>
    </source>
</evidence>
<dbReference type="SUPFAM" id="SSF52743">
    <property type="entry name" value="Subtilisin-like"/>
    <property type="match status" value="1"/>
</dbReference>
<accession>A0A9P4MCQ9</accession>
<evidence type="ECO:0000256" key="1">
    <source>
        <dbReference type="ARBA" id="ARBA00011073"/>
    </source>
</evidence>
<keyword evidence="4 6" id="KW-0378">Hydrolase</keyword>
<dbReference type="CDD" id="cd04077">
    <property type="entry name" value="Peptidases_S8_PCSK9_ProteinaseK_like"/>
    <property type="match status" value="1"/>
</dbReference>
<evidence type="ECO:0000256" key="8">
    <source>
        <dbReference type="SAM" id="SignalP"/>
    </source>
</evidence>
<evidence type="ECO:0000256" key="2">
    <source>
        <dbReference type="ARBA" id="ARBA00022670"/>
    </source>
</evidence>
<comment type="caution">
    <text evidence="11">The sequence shown here is derived from an EMBL/GenBank/DDBJ whole genome shotgun (WGS) entry which is preliminary data.</text>
</comment>
<feature type="chain" id="PRO_5040228560" evidence="8">
    <location>
        <begin position="23"/>
        <end position="405"/>
    </location>
</feature>
<dbReference type="Gene3D" id="3.30.70.80">
    <property type="entry name" value="Peptidase S8 propeptide/proteinase inhibitor I9"/>
    <property type="match status" value="1"/>
</dbReference>
<dbReference type="InterPro" id="IPR050131">
    <property type="entry name" value="Peptidase_S8_subtilisin-like"/>
</dbReference>